<dbReference type="Proteomes" id="UP000593758">
    <property type="component" value="Chromosome"/>
</dbReference>
<dbReference type="AlphaFoldDB" id="A0A7M1SV34"/>
<accession>A0A7M1SV34</accession>
<feature type="transmembrane region" description="Helical" evidence="1">
    <location>
        <begin position="521"/>
        <end position="540"/>
    </location>
</feature>
<keyword evidence="1" id="KW-1133">Transmembrane helix</keyword>
<feature type="transmembrane region" description="Helical" evidence="1">
    <location>
        <begin position="194"/>
        <end position="211"/>
    </location>
</feature>
<organism evidence="2 3">
    <name type="scientific">Ruania alkalisoli</name>
    <dbReference type="NCBI Taxonomy" id="2779775"/>
    <lineage>
        <taxon>Bacteria</taxon>
        <taxon>Bacillati</taxon>
        <taxon>Actinomycetota</taxon>
        <taxon>Actinomycetes</taxon>
        <taxon>Micrococcales</taxon>
        <taxon>Ruaniaceae</taxon>
        <taxon>Ruania</taxon>
    </lineage>
</organism>
<protein>
    <recommendedName>
        <fullName evidence="4">FtsX-like permease family protein</fullName>
    </recommendedName>
</protein>
<feature type="transmembrane region" description="Helical" evidence="1">
    <location>
        <begin position="223"/>
        <end position="254"/>
    </location>
</feature>
<evidence type="ECO:0000256" key="1">
    <source>
        <dbReference type="SAM" id="Phobius"/>
    </source>
</evidence>
<proteinExistence type="predicted"/>
<feature type="transmembrane region" description="Helical" evidence="1">
    <location>
        <begin position="275"/>
        <end position="299"/>
    </location>
</feature>
<feature type="transmembrane region" description="Helical" evidence="1">
    <location>
        <begin position="152"/>
        <end position="173"/>
    </location>
</feature>
<name>A0A7M1SV34_9MICO</name>
<reference evidence="2 3" key="1">
    <citation type="submission" date="2020-10" db="EMBL/GenBank/DDBJ databases">
        <title>Haloactinobacterium sp. RN3S43, a bacterium isolated from saline soil.</title>
        <authorList>
            <person name="Sun J.-Q."/>
        </authorList>
    </citation>
    <scope>NUCLEOTIDE SEQUENCE [LARGE SCALE GENOMIC DNA]</scope>
    <source>
        <strain evidence="2 3">RN3S43</strain>
    </source>
</reference>
<sequence>MRVLLRLAISLIRAGGWLRAGSVAGAHVLGVAILLGAQALPDAVHPGGLADNPVARNQFTAIVGVLVVPVAILLLTVGRMSSGVRDRRLASLRLLGMSTGRSVIVAALENAIVALAGSLAGLAAFLALTPAVERWVAAGPAWFVAPLRTTPTTAALTIAGVVALSVVVATAPMGRLLTDPRSERTESARRTPSPWRLVLLVPTTAVLGWLTQVDLVTTSNKTVALALLTGGLLGAVTIALAAPVLASWAARVLVRRRSTGLLLAGRAIQVAPASASRLVAGIGVVVYLVMASAAVLGAFQSTPQYRYAEQVLTDGPQEIRVMTAGADTRPPIEDLDAVADHLMTVEGVHGWVPDYVAVDAQCDPASSGAPCAEIFIGTCEQLQLLIVAEGCRDDRAAAVEWLPSDRSIDEIGVPPDVDDLGGVVELRTLDEEWLAVPLDAEPIRYDPEATLEEWVYPSQIGVFVPIDLVREEIGEPARITMIADGGTAVQAEVITMAEQLGMEAWAYPTWDYDEVLRVRTVVWTLCAIVVGIGLFALALTSVDRALERRRAVARQVAIGVPLRVLRTGQVLQTLIPLLASLALALPCGWLLFEAYRHVVELPVIPARDVLTVFLAATAIGTVVVSAVTLPLTRSRLTADLLRTE</sequence>
<dbReference type="KEGG" id="halt:IM660_01060"/>
<dbReference type="RefSeq" id="WP_193497607.1">
    <property type="nucleotide sequence ID" value="NZ_CP063169.1"/>
</dbReference>
<feature type="transmembrane region" description="Helical" evidence="1">
    <location>
        <begin position="59"/>
        <end position="82"/>
    </location>
</feature>
<gene>
    <name evidence="2" type="ORF">IM660_01060</name>
</gene>
<keyword evidence="1" id="KW-0472">Membrane</keyword>
<dbReference type="EMBL" id="CP063169">
    <property type="protein sequence ID" value="QOR70937.1"/>
    <property type="molecule type" value="Genomic_DNA"/>
</dbReference>
<evidence type="ECO:0000313" key="2">
    <source>
        <dbReference type="EMBL" id="QOR70937.1"/>
    </source>
</evidence>
<keyword evidence="3" id="KW-1185">Reference proteome</keyword>
<feature type="transmembrane region" description="Helical" evidence="1">
    <location>
        <begin position="20"/>
        <end position="39"/>
    </location>
</feature>
<feature type="transmembrane region" description="Helical" evidence="1">
    <location>
        <begin position="573"/>
        <end position="592"/>
    </location>
</feature>
<evidence type="ECO:0000313" key="3">
    <source>
        <dbReference type="Proteomes" id="UP000593758"/>
    </source>
</evidence>
<feature type="transmembrane region" description="Helical" evidence="1">
    <location>
        <begin position="612"/>
        <end position="632"/>
    </location>
</feature>
<keyword evidence="1" id="KW-0812">Transmembrane</keyword>
<evidence type="ECO:0008006" key="4">
    <source>
        <dbReference type="Google" id="ProtNLM"/>
    </source>
</evidence>
<feature type="transmembrane region" description="Helical" evidence="1">
    <location>
        <begin position="103"/>
        <end position="132"/>
    </location>
</feature>